<proteinExistence type="predicted"/>
<evidence type="ECO:0000313" key="2">
    <source>
        <dbReference type="EMBL" id="RMB60505.1"/>
    </source>
</evidence>
<evidence type="ECO:0008006" key="4">
    <source>
        <dbReference type="Google" id="ProtNLM"/>
    </source>
</evidence>
<dbReference type="EMBL" id="REFV01000005">
    <property type="protein sequence ID" value="RMB60505.1"/>
    <property type="molecule type" value="Genomic_DNA"/>
</dbReference>
<dbReference type="InterPro" id="IPR008969">
    <property type="entry name" value="CarboxyPept-like_regulatory"/>
</dbReference>
<dbReference type="PROSITE" id="PS51257">
    <property type="entry name" value="PROKAR_LIPOPROTEIN"/>
    <property type="match status" value="1"/>
</dbReference>
<accession>A0A3M0G6G0</accession>
<gene>
    <name evidence="2" type="ORF">EAX61_06695</name>
</gene>
<feature type="compositionally biased region" description="Acidic residues" evidence="1">
    <location>
        <begin position="36"/>
        <end position="49"/>
    </location>
</feature>
<feature type="region of interest" description="Disordered" evidence="1">
    <location>
        <begin position="28"/>
        <end position="49"/>
    </location>
</feature>
<keyword evidence="3" id="KW-1185">Reference proteome</keyword>
<dbReference type="OrthoDB" id="973965at2"/>
<dbReference type="RefSeq" id="WP_121916909.1">
    <property type="nucleotide sequence ID" value="NZ_REFV01000005.1"/>
</dbReference>
<comment type="caution">
    <text evidence="2">The sequence shown here is derived from an EMBL/GenBank/DDBJ whole genome shotgun (WGS) entry which is preliminary data.</text>
</comment>
<protein>
    <recommendedName>
        <fullName evidence="4">Carboxypeptidase regulatory-like domain-containing protein</fullName>
    </recommendedName>
</protein>
<sequence>MKTLRLLTTVLFALTIIFTSCERDDDFTPNDGQIDMTDDDGGNDNDDDSVGNLDQFFGAQISRDFLGQVIDENGNGIAGALVKTGGTMVSTDNNGVFFMENATVNERFGYLRVTASGYVTSGRATLPTSGTNKIEIMLLSADVTATVNSGVAETVSLPNGTQVNLSGDYIDEDGNPYSGTVDVILDFLDPASQDIDAVMPGMLYAEDASGDERYLETFGMISVELRDSSGNEINIDPNSPAELRFPLDPALQGVAPSTIPLWSFDDVLGYWIEDGEATLQGNEYVGEVSHFSFWNCDAPFPVEDFCTTLLDPSGNPLTNTLVTISSPNTPFPRHGVTNQNGEVCGKIPSGIALVLTVEDFCGNSVFSSTIGPFTATTTYGPITITPGGGTASQQVTGQFNNCSGNPVTNGYVVVDYAGSQFIDYVSAGSYTVNLISCAPNNTFTVEAIDVANQETSGQIAYTFTPPVTNLGTLTSCNAVAEYIEWTIDGTAYFETSPISNDTNLGGGFTVYANASSNFFYMSSSDTTLGTYTWGNGIQAPPGSMEMEMYEVLSSQNVDYNQPINITFQLNAYGPVGGYIDLTFAGTFIDNTGATIPINGSMHVIRDN</sequence>
<organism evidence="2 3">
    <name type="scientific">Dokdonia sinensis</name>
    <dbReference type="NCBI Taxonomy" id="2479847"/>
    <lineage>
        <taxon>Bacteria</taxon>
        <taxon>Pseudomonadati</taxon>
        <taxon>Bacteroidota</taxon>
        <taxon>Flavobacteriia</taxon>
        <taxon>Flavobacteriales</taxon>
        <taxon>Flavobacteriaceae</taxon>
        <taxon>Dokdonia</taxon>
    </lineage>
</organism>
<dbReference type="Proteomes" id="UP000281985">
    <property type="component" value="Unassembled WGS sequence"/>
</dbReference>
<evidence type="ECO:0000256" key="1">
    <source>
        <dbReference type="SAM" id="MobiDB-lite"/>
    </source>
</evidence>
<dbReference type="SUPFAM" id="SSF49464">
    <property type="entry name" value="Carboxypeptidase regulatory domain-like"/>
    <property type="match status" value="1"/>
</dbReference>
<name>A0A3M0G6G0_9FLAO</name>
<dbReference type="AlphaFoldDB" id="A0A3M0G6G0"/>
<reference evidence="2 3" key="1">
    <citation type="submission" date="2018-10" db="EMBL/GenBank/DDBJ databases">
        <title>Dokdonia luteus sp. nov., isolated from sea water.</title>
        <authorList>
            <person name="Zhou L.Y."/>
            <person name="Du Z.J."/>
        </authorList>
    </citation>
    <scope>NUCLEOTIDE SEQUENCE [LARGE SCALE GENOMIC DNA]</scope>
    <source>
        <strain evidence="2 3">SH27</strain>
    </source>
</reference>
<evidence type="ECO:0000313" key="3">
    <source>
        <dbReference type="Proteomes" id="UP000281985"/>
    </source>
</evidence>